<dbReference type="PANTHER" id="PTHR42923">
    <property type="entry name" value="PROTOPORPHYRINOGEN OXIDASE"/>
    <property type="match status" value="1"/>
</dbReference>
<dbReference type="Proteomes" id="UP000011083">
    <property type="component" value="Unassembled WGS sequence"/>
</dbReference>
<reference evidence="1 2" key="1">
    <citation type="journal article" date="2013" name="Genome Biol.">
        <title>Genome of Acanthamoeba castellanii highlights extensive lateral gene transfer and early evolution of tyrosine kinase signaling.</title>
        <authorList>
            <person name="Clarke M."/>
            <person name="Lohan A.J."/>
            <person name="Liu B."/>
            <person name="Lagkouvardos I."/>
            <person name="Roy S."/>
            <person name="Zafar N."/>
            <person name="Bertelli C."/>
            <person name="Schilde C."/>
            <person name="Kianianmomeni A."/>
            <person name="Burglin T.R."/>
            <person name="Frech C."/>
            <person name="Turcotte B."/>
            <person name="Kopec K.O."/>
            <person name="Synnott J.M."/>
            <person name="Choo C."/>
            <person name="Paponov I."/>
            <person name="Finkler A."/>
            <person name="Soon Heng Tan C."/>
            <person name="Hutchins A.P."/>
            <person name="Weinmeier T."/>
            <person name="Rattei T."/>
            <person name="Chu J.S."/>
            <person name="Gimenez G."/>
            <person name="Irimia M."/>
            <person name="Rigden D.J."/>
            <person name="Fitzpatrick D.A."/>
            <person name="Lorenzo-Morales J."/>
            <person name="Bateman A."/>
            <person name="Chiu C.H."/>
            <person name="Tang P."/>
            <person name="Hegemann P."/>
            <person name="Fromm H."/>
            <person name="Raoult D."/>
            <person name="Greub G."/>
            <person name="Miranda-Saavedra D."/>
            <person name="Chen N."/>
            <person name="Nash P."/>
            <person name="Ginger M.L."/>
            <person name="Horn M."/>
            <person name="Schaap P."/>
            <person name="Caler L."/>
            <person name="Loftus B."/>
        </authorList>
    </citation>
    <scope>NUCLEOTIDE SEQUENCE [LARGE SCALE GENOMIC DNA]</scope>
    <source>
        <strain evidence="1 2">Neff</strain>
    </source>
</reference>
<dbReference type="InterPro" id="IPR036188">
    <property type="entry name" value="FAD/NAD-bd_sf"/>
</dbReference>
<dbReference type="OrthoDB" id="2019015at2759"/>
<dbReference type="GO" id="GO:0016491">
    <property type="term" value="F:oxidoreductase activity"/>
    <property type="evidence" value="ECO:0007669"/>
    <property type="project" value="TreeGrafter"/>
</dbReference>
<dbReference type="OMA" id="VVPWMMF"/>
<dbReference type="EMBL" id="KB008093">
    <property type="protein sequence ID" value="ELR13394.1"/>
    <property type="molecule type" value="Genomic_DNA"/>
</dbReference>
<dbReference type="SUPFAM" id="SSF51905">
    <property type="entry name" value="FAD/NAD(P)-binding domain"/>
    <property type="match status" value="1"/>
</dbReference>
<dbReference type="RefSeq" id="XP_004335407.1">
    <property type="nucleotide sequence ID" value="XM_004335359.1"/>
</dbReference>
<name>L8GKM3_ACACF</name>
<protein>
    <submittedName>
        <fullName evidence="1">Flavincontaining amine oxidasedehydrogenase, putative</fullName>
    </submittedName>
</protein>
<sequence>MAAVWSLSRFPDRFEVEAWDRMPQAGGVATSEPIASDAKASHDAGNASTFINDGVQAAAPTYRNALLMMDEFGFSGSPFHITISFGRGDHHWANYRSSPLVRRLQPEIARFGRALRWINRLEPLFVFVPIRLVLRALGFSADFRNRLVFPLVAVFFGTGNQTPNVSAAIIARVFLDDDLRLFEYDPDTLLSQKPLMYAFPSLGQVYRTMQQKLESTSATTDQQPRRAVKFRNNCTVREVRRLADRVVVTDSEGHSAEFDEIIFACDAEQALKMIAEPTRMERFALGNVEFFNDVTVTHSDLDYMHKHYELNLGPDGDQYFTRTDESDPEKIEMSFNLCQYQPQLAGRDRQQGNIFQTIFLDDNCSAMWTIDAIDPAKVLLRKWWRQFAHTWRHYAFTVPWMRFVQGRHRSWFCGSYTLVNTHEIAVISGLAAAHRVGATYPFFDRDPLAAKQFRTYMGLSHGVAV</sequence>
<accession>L8GKM3</accession>
<dbReference type="GeneID" id="14914063"/>
<dbReference type="STRING" id="1257118.L8GKM3"/>
<dbReference type="KEGG" id="acan:ACA1_243440"/>
<organism evidence="1 2">
    <name type="scientific">Acanthamoeba castellanii (strain ATCC 30010 / Neff)</name>
    <dbReference type="NCBI Taxonomy" id="1257118"/>
    <lineage>
        <taxon>Eukaryota</taxon>
        <taxon>Amoebozoa</taxon>
        <taxon>Discosea</taxon>
        <taxon>Longamoebia</taxon>
        <taxon>Centramoebida</taxon>
        <taxon>Acanthamoebidae</taxon>
        <taxon>Acanthamoeba</taxon>
    </lineage>
</organism>
<dbReference type="VEuPathDB" id="AmoebaDB:ACA1_243440"/>
<proteinExistence type="predicted"/>
<dbReference type="AlphaFoldDB" id="L8GKM3"/>
<evidence type="ECO:0000313" key="2">
    <source>
        <dbReference type="Proteomes" id="UP000011083"/>
    </source>
</evidence>
<dbReference type="InterPro" id="IPR050464">
    <property type="entry name" value="Zeta_carotene_desat/Oxidored"/>
</dbReference>
<evidence type="ECO:0000313" key="1">
    <source>
        <dbReference type="EMBL" id="ELR13394.1"/>
    </source>
</evidence>
<dbReference type="PANTHER" id="PTHR42923:SF20">
    <property type="entry name" value="FLAVIN-CONTAINING AMINE OXIDASEDEHYDROGENASE"/>
    <property type="match status" value="1"/>
</dbReference>
<keyword evidence="2" id="KW-1185">Reference proteome</keyword>
<gene>
    <name evidence="1" type="ORF">ACA1_243440</name>
</gene>